<organism evidence="1 2">
    <name type="scientific">Vararia minispora EC-137</name>
    <dbReference type="NCBI Taxonomy" id="1314806"/>
    <lineage>
        <taxon>Eukaryota</taxon>
        <taxon>Fungi</taxon>
        <taxon>Dikarya</taxon>
        <taxon>Basidiomycota</taxon>
        <taxon>Agaricomycotina</taxon>
        <taxon>Agaricomycetes</taxon>
        <taxon>Russulales</taxon>
        <taxon>Lachnocladiaceae</taxon>
        <taxon>Vararia</taxon>
    </lineage>
</organism>
<reference evidence="1" key="2">
    <citation type="journal article" date="2022" name="New Phytol.">
        <title>Evolutionary transition to the ectomycorrhizal habit in the genomes of a hyperdiverse lineage of mushroom-forming fungi.</title>
        <authorList>
            <person name="Looney B."/>
            <person name="Miyauchi S."/>
            <person name="Morin E."/>
            <person name="Drula E."/>
            <person name="Courty P.E."/>
            <person name="Kohler A."/>
            <person name="Kuo A."/>
            <person name="LaButti K."/>
            <person name="Pangilinan J."/>
            <person name="Lipzen A."/>
            <person name="Riley R."/>
            <person name="Andreopoulos W."/>
            <person name="He G."/>
            <person name="Johnson J."/>
            <person name="Nolan M."/>
            <person name="Tritt A."/>
            <person name="Barry K.W."/>
            <person name="Grigoriev I.V."/>
            <person name="Nagy L.G."/>
            <person name="Hibbett D."/>
            <person name="Henrissat B."/>
            <person name="Matheny P.B."/>
            <person name="Labbe J."/>
            <person name="Martin F.M."/>
        </authorList>
    </citation>
    <scope>NUCLEOTIDE SEQUENCE</scope>
    <source>
        <strain evidence="1">EC-137</strain>
    </source>
</reference>
<dbReference type="EMBL" id="MU273515">
    <property type="protein sequence ID" value="KAI0033635.1"/>
    <property type="molecule type" value="Genomic_DNA"/>
</dbReference>
<evidence type="ECO:0000313" key="1">
    <source>
        <dbReference type="EMBL" id="KAI0033635.1"/>
    </source>
</evidence>
<accession>A0ACB8QPW3</accession>
<sequence length="333" mass="36540">MSNESSASAWILVPLIASVGFGFYGYFRRYARSRQRLIPPHKERVVILGASRGIGLSIAHRYVERGARICIVGRDVVELETARLECVGLLGEDIGEDWIASYVADFTKEKDLVSLRHTISDRWEGFDTLVVCAGVSATRPLLDIAGTEEAEGPNFAGVKKVGDIASLAMKVNYLGPLLSAVTMIPFMERTSRSPSILLVSSLGAAIPAPTRSIYGSTKAASLALYQALAIEHPKITFTYILPSTVQGSFRASAVDAEPQEMNTAPAEQTASTLRPRSHGLTREAVAKRCVAAIDAHERVVFYPPFYVYAQLLYWFWPSFIERQAAKKYGFTAQ</sequence>
<proteinExistence type="predicted"/>
<dbReference type="Proteomes" id="UP000814128">
    <property type="component" value="Unassembled WGS sequence"/>
</dbReference>
<reference evidence="1" key="1">
    <citation type="submission" date="2021-02" db="EMBL/GenBank/DDBJ databases">
        <authorList>
            <consortium name="DOE Joint Genome Institute"/>
            <person name="Ahrendt S."/>
            <person name="Looney B.P."/>
            <person name="Miyauchi S."/>
            <person name="Morin E."/>
            <person name="Drula E."/>
            <person name="Courty P.E."/>
            <person name="Chicoki N."/>
            <person name="Fauchery L."/>
            <person name="Kohler A."/>
            <person name="Kuo A."/>
            <person name="Labutti K."/>
            <person name="Pangilinan J."/>
            <person name="Lipzen A."/>
            <person name="Riley R."/>
            <person name="Andreopoulos W."/>
            <person name="He G."/>
            <person name="Johnson J."/>
            <person name="Barry K.W."/>
            <person name="Grigoriev I.V."/>
            <person name="Nagy L."/>
            <person name="Hibbett D."/>
            <person name="Henrissat B."/>
            <person name="Matheny P.B."/>
            <person name="Labbe J."/>
            <person name="Martin F."/>
        </authorList>
    </citation>
    <scope>NUCLEOTIDE SEQUENCE</scope>
    <source>
        <strain evidence="1">EC-137</strain>
    </source>
</reference>
<evidence type="ECO:0000313" key="2">
    <source>
        <dbReference type="Proteomes" id="UP000814128"/>
    </source>
</evidence>
<keyword evidence="2" id="KW-1185">Reference proteome</keyword>
<gene>
    <name evidence="1" type="ORF">K488DRAFT_47278</name>
</gene>
<name>A0ACB8QPW3_9AGAM</name>
<comment type="caution">
    <text evidence="1">The sequence shown here is derived from an EMBL/GenBank/DDBJ whole genome shotgun (WGS) entry which is preliminary data.</text>
</comment>
<protein>
    <submittedName>
        <fullName evidence="1">Uncharacterized protein</fullName>
    </submittedName>
</protein>